<gene>
    <name evidence="1" type="ORF">CEXT_39201</name>
</gene>
<dbReference type="AlphaFoldDB" id="A0AAV4X2K2"/>
<keyword evidence="2" id="KW-1185">Reference proteome</keyword>
<protein>
    <submittedName>
        <fullName evidence="1">Uncharacterized protein</fullName>
    </submittedName>
</protein>
<dbReference type="EMBL" id="BPLR01017033">
    <property type="protein sequence ID" value="GIY88230.1"/>
    <property type="molecule type" value="Genomic_DNA"/>
</dbReference>
<proteinExistence type="predicted"/>
<name>A0AAV4X2K2_CAEEX</name>
<evidence type="ECO:0000313" key="2">
    <source>
        <dbReference type="Proteomes" id="UP001054945"/>
    </source>
</evidence>
<evidence type="ECO:0000313" key="1">
    <source>
        <dbReference type="EMBL" id="GIY88230.1"/>
    </source>
</evidence>
<comment type="caution">
    <text evidence="1">The sequence shown here is derived from an EMBL/GenBank/DDBJ whole genome shotgun (WGS) entry which is preliminary data.</text>
</comment>
<dbReference type="Proteomes" id="UP001054945">
    <property type="component" value="Unassembled WGS sequence"/>
</dbReference>
<organism evidence="1 2">
    <name type="scientific">Caerostris extrusa</name>
    <name type="common">Bark spider</name>
    <name type="synonym">Caerostris bankana</name>
    <dbReference type="NCBI Taxonomy" id="172846"/>
    <lineage>
        <taxon>Eukaryota</taxon>
        <taxon>Metazoa</taxon>
        <taxon>Ecdysozoa</taxon>
        <taxon>Arthropoda</taxon>
        <taxon>Chelicerata</taxon>
        <taxon>Arachnida</taxon>
        <taxon>Araneae</taxon>
        <taxon>Araneomorphae</taxon>
        <taxon>Entelegynae</taxon>
        <taxon>Araneoidea</taxon>
        <taxon>Araneidae</taxon>
        <taxon>Caerostris</taxon>
    </lineage>
</organism>
<sequence>MLSLVLTSMGCLGIRLLVGEGKTFFDFSFSDSRFCFVLKGNATLAGRPNKAGSVIVIFFTGYRKGITILIDDANE</sequence>
<reference evidence="1 2" key="1">
    <citation type="submission" date="2021-06" db="EMBL/GenBank/DDBJ databases">
        <title>Caerostris extrusa draft genome.</title>
        <authorList>
            <person name="Kono N."/>
            <person name="Arakawa K."/>
        </authorList>
    </citation>
    <scope>NUCLEOTIDE SEQUENCE [LARGE SCALE GENOMIC DNA]</scope>
</reference>
<accession>A0AAV4X2K2</accession>